<gene>
    <name evidence="7" type="primary">ruvX</name>
    <name evidence="7" type="ORF">V8247_03360</name>
</gene>
<name>A0ABZ2J8S2_9CHLR</name>
<dbReference type="NCBIfam" id="TIGR00250">
    <property type="entry name" value="RNAse_H_YqgF"/>
    <property type="match status" value="1"/>
</dbReference>
<proteinExistence type="inferred from homology"/>
<dbReference type="SMART" id="SM00732">
    <property type="entry name" value="YqgFc"/>
    <property type="match status" value="1"/>
</dbReference>
<comment type="similarity">
    <text evidence="5">Belongs to the YqgF HJR family.</text>
</comment>
<dbReference type="InterPro" id="IPR012337">
    <property type="entry name" value="RNaseH-like_sf"/>
</dbReference>
<evidence type="ECO:0000256" key="2">
    <source>
        <dbReference type="ARBA" id="ARBA00022517"/>
    </source>
</evidence>
<sequence length="147" mass="16339">MLERVIGLDVGDKWVGVALSDPMGIIARPLTILERCDELTDAEAVVKIISQYQAAKVIVGLPRLLTGVVGTQAERVQGFAQRLASLTDTPVLFQDERFSTAGAQEIMKANRKRKKGFYSRERDDAVAAAVILQDWLDENRPMTLPWK</sequence>
<dbReference type="EMBL" id="CP146612">
    <property type="protein sequence ID" value="WWX26014.1"/>
    <property type="molecule type" value="Genomic_DNA"/>
</dbReference>
<dbReference type="SUPFAM" id="SSF53098">
    <property type="entry name" value="Ribonuclease H-like"/>
    <property type="match status" value="1"/>
</dbReference>
<reference evidence="7 8" key="1">
    <citation type="submission" date="2024-03" db="EMBL/GenBank/DDBJ databases">
        <title>A Dehalogenimonas Isolated from Estuarine Sediments Dihaloeliminates Chlorinated Alkanes.</title>
        <authorList>
            <person name="Yang Y."/>
            <person name="Wang H."/>
        </authorList>
    </citation>
    <scope>NUCLEOTIDE SEQUENCE [LARGE SCALE GENOMIC DNA]</scope>
    <source>
        <strain evidence="7 8">W</strain>
    </source>
</reference>
<keyword evidence="1 5" id="KW-0963">Cytoplasm</keyword>
<dbReference type="InterPro" id="IPR005227">
    <property type="entry name" value="YqgF"/>
</dbReference>
<evidence type="ECO:0000259" key="6">
    <source>
        <dbReference type="SMART" id="SM00732"/>
    </source>
</evidence>
<evidence type="ECO:0000256" key="5">
    <source>
        <dbReference type="HAMAP-Rule" id="MF_00651"/>
    </source>
</evidence>
<keyword evidence="8" id="KW-1185">Reference proteome</keyword>
<evidence type="ECO:0000256" key="1">
    <source>
        <dbReference type="ARBA" id="ARBA00022490"/>
    </source>
</evidence>
<keyword evidence="4 5" id="KW-0378">Hydrolase</keyword>
<dbReference type="EC" id="3.1.-.-" evidence="5"/>
<keyword evidence="3 5" id="KW-0540">Nuclease</keyword>
<dbReference type="Pfam" id="PF03652">
    <property type="entry name" value="RuvX"/>
    <property type="match status" value="1"/>
</dbReference>
<evidence type="ECO:0000313" key="7">
    <source>
        <dbReference type="EMBL" id="WWX26014.1"/>
    </source>
</evidence>
<comment type="subcellular location">
    <subcellularLocation>
        <location evidence="5">Cytoplasm</location>
    </subcellularLocation>
</comment>
<evidence type="ECO:0000256" key="3">
    <source>
        <dbReference type="ARBA" id="ARBA00022722"/>
    </source>
</evidence>
<comment type="function">
    <text evidence="5">Could be a nuclease involved in processing of the 5'-end of pre-16S rRNA.</text>
</comment>
<evidence type="ECO:0000256" key="4">
    <source>
        <dbReference type="ARBA" id="ARBA00022801"/>
    </source>
</evidence>
<dbReference type="RefSeq" id="WP_338738756.1">
    <property type="nucleotide sequence ID" value="NZ_CP146612.1"/>
</dbReference>
<evidence type="ECO:0000313" key="8">
    <source>
        <dbReference type="Proteomes" id="UP001375370"/>
    </source>
</evidence>
<dbReference type="Proteomes" id="UP001375370">
    <property type="component" value="Chromosome"/>
</dbReference>
<dbReference type="Gene3D" id="3.30.420.140">
    <property type="entry name" value="YqgF/RNase H-like domain"/>
    <property type="match status" value="1"/>
</dbReference>
<dbReference type="CDD" id="cd16964">
    <property type="entry name" value="YqgF"/>
    <property type="match status" value="1"/>
</dbReference>
<dbReference type="InterPro" id="IPR037027">
    <property type="entry name" value="YqgF/RNaseH-like_dom_sf"/>
</dbReference>
<dbReference type="HAMAP" id="MF_00651">
    <property type="entry name" value="Nuclease_YqgF"/>
    <property type="match status" value="1"/>
</dbReference>
<organism evidence="7 8">
    <name type="scientific">Candidatus Dehalogenimonas loeffleri</name>
    <dbReference type="NCBI Taxonomy" id="3127115"/>
    <lineage>
        <taxon>Bacteria</taxon>
        <taxon>Bacillati</taxon>
        <taxon>Chloroflexota</taxon>
        <taxon>Dehalococcoidia</taxon>
        <taxon>Dehalococcoidales</taxon>
        <taxon>Dehalococcoidaceae</taxon>
        <taxon>Dehalogenimonas</taxon>
    </lineage>
</organism>
<dbReference type="PANTHER" id="PTHR33317:SF4">
    <property type="entry name" value="POLYNUCLEOTIDYL TRANSFERASE, RIBONUCLEASE H-LIKE SUPERFAMILY PROTEIN"/>
    <property type="match status" value="1"/>
</dbReference>
<feature type="domain" description="YqgF/RNase H-like" evidence="6">
    <location>
        <begin position="3"/>
        <end position="103"/>
    </location>
</feature>
<protein>
    <recommendedName>
        <fullName evidence="5">Putative pre-16S rRNA nuclease</fullName>
        <ecNumber evidence="5">3.1.-.-</ecNumber>
    </recommendedName>
</protein>
<dbReference type="InterPro" id="IPR006641">
    <property type="entry name" value="YqgF/RNaseH-like_dom"/>
</dbReference>
<keyword evidence="2 5" id="KW-0690">Ribosome biogenesis</keyword>
<dbReference type="PANTHER" id="PTHR33317">
    <property type="entry name" value="POLYNUCLEOTIDYL TRANSFERASE, RIBONUCLEASE H-LIKE SUPERFAMILY PROTEIN"/>
    <property type="match status" value="1"/>
</dbReference>
<accession>A0ABZ2J8S2</accession>